<evidence type="ECO:0000313" key="2">
    <source>
        <dbReference type="EMBL" id="GIY25105.1"/>
    </source>
</evidence>
<protein>
    <submittedName>
        <fullName evidence="2">Uncharacterized protein</fullName>
    </submittedName>
</protein>
<feature type="compositionally biased region" description="Basic and acidic residues" evidence="1">
    <location>
        <begin position="1"/>
        <end position="16"/>
    </location>
</feature>
<proteinExistence type="predicted"/>
<name>A0AAV4RUI6_CAEEX</name>
<evidence type="ECO:0000313" key="3">
    <source>
        <dbReference type="Proteomes" id="UP001054945"/>
    </source>
</evidence>
<organism evidence="2 3">
    <name type="scientific">Caerostris extrusa</name>
    <name type="common">Bark spider</name>
    <name type="synonym">Caerostris bankana</name>
    <dbReference type="NCBI Taxonomy" id="172846"/>
    <lineage>
        <taxon>Eukaryota</taxon>
        <taxon>Metazoa</taxon>
        <taxon>Ecdysozoa</taxon>
        <taxon>Arthropoda</taxon>
        <taxon>Chelicerata</taxon>
        <taxon>Arachnida</taxon>
        <taxon>Araneae</taxon>
        <taxon>Araneomorphae</taxon>
        <taxon>Entelegynae</taxon>
        <taxon>Araneoidea</taxon>
        <taxon>Araneidae</taxon>
        <taxon>Caerostris</taxon>
    </lineage>
</organism>
<sequence length="197" mass="22182">MDRTHQETAEPKREFSDTSSFKSSSRQTIPPPQEPRRNLQNMKHANLQMLGIPLEVFASNFYDSVSVEAVQQNITSVPVYVVAVLTILLVITQAGRNAFIFTNNFSDGRQLKAYCSLKKVGRQLKNFELWPAAPLCHGVLPECIVKHEKSYPKYYSSMHCNNDLSVLAPDRSREDLCSIPEMRLGCAVEVTSPGLKH</sequence>
<dbReference type="EMBL" id="BPLR01008492">
    <property type="protein sequence ID" value="GIY25105.1"/>
    <property type="molecule type" value="Genomic_DNA"/>
</dbReference>
<dbReference type="Proteomes" id="UP001054945">
    <property type="component" value="Unassembled WGS sequence"/>
</dbReference>
<comment type="caution">
    <text evidence="2">The sequence shown here is derived from an EMBL/GenBank/DDBJ whole genome shotgun (WGS) entry which is preliminary data.</text>
</comment>
<reference evidence="2 3" key="1">
    <citation type="submission" date="2021-06" db="EMBL/GenBank/DDBJ databases">
        <title>Caerostris extrusa draft genome.</title>
        <authorList>
            <person name="Kono N."/>
            <person name="Arakawa K."/>
        </authorList>
    </citation>
    <scope>NUCLEOTIDE SEQUENCE [LARGE SCALE GENOMIC DNA]</scope>
</reference>
<feature type="region of interest" description="Disordered" evidence="1">
    <location>
        <begin position="1"/>
        <end position="37"/>
    </location>
</feature>
<gene>
    <name evidence="2" type="ORF">CEXT_410531</name>
</gene>
<evidence type="ECO:0000256" key="1">
    <source>
        <dbReference type="SAM" id="MobiDB-lite"/>
    </source>
</evidence>
<keyword evidence="3" id="KW-1185">Reference proteome</keyword>
<dbReference type="AlphaFoldDB" id="A0AAV4RUI6"/>
<accession>A0AAV4RUI6</accession>